<dbReference type="RefSeq" id="WP_168238819.1">
    <property type="nucleotide sequence ID" value="NZ_CP050995.1"/>
</dbReference>
<reference evidence="4 5" key="1">
    <citation type="submission" date="2019-09" db="EMBL/GenBank/DDBJ databases">
        <title>FDA dAtabase for Regulatory Grade micrObial Sequences (FDA-ARGOS): Supporting development and validation of Infectious Disease Dx tests.</title>
        <authorList>
            <person name="Sciortino C."/>
            <person name="Tallon L."/>
            <person name="Sadzewicz L."/>
            <person name="Vavikolanu K."/>
            <person name="Mehta A."/>
            <person name="Aluvathingal J."/>
            <person name="Nadendla S."/>
            <person name="Nandy P."/>
            <person name="Geyer C."/>
            <person name="Yan Y."/>
            <person name="Sichtig H."/>
        </authorList>
    </citation>
    <scope>NUCLEOTIDE SEQUENCE [LARGE SCALE GENOMIC DNA]</scope>
    <source>
        <strain evidence="4 5">FDAARGOS_636</strain>
    </source>
</reference>
<evidence type="ECO:0000259" key="3">
    <source>
        <dbReference type="PROSITE" id="PS51782"/>
    </source>
</evidence>
<dbReference type="Gene3D" id="3.10.350.10">
    <property type="entry name" value="LysM domain"/>
    <property type="match status" value="1"/>
</dbReference>
<evidence type="ECO:0000256" key="1">
    <source>
        <dbReference type="ARBA" id="ARBA00022729"/>
    </source>
</evidence>
<sequence length="1356" mass="149891">MSAPIPYTVQSGETLQDIARKLGIKDWTKLKDYHNANSGTKVGNTPYTGFSLMTPPPDEVYALNGEAPPPDPEEEQKTAEQKQEEEKKKEEEQKKNEQASKSDHDGKYFVVHGAKCVCDKAENPKQTADLQVTTHSVIVLNDQQGKLAATEEDKTFMPPAATFGKCTLKPSPGGYLPCAVAPAPKWNKTYDSTRVLGKNTLTEISELPCMTGGKITIFKHGQTDSVSNAHADNTNPAELAMVNPAVDMPKKKEEYPSVTSIALTQIENRITFKAIDSKNKSGAVYLRKDEEASFKANLKSGNQQLTSWVVYSDHQGKKENRIFLREQIGTEFSQSFEGLGKFRIEGYGKPKTPEFEKGKYDKCDPSCSIDVEVVENTLLELESTSGDFTTRIDPSKNRKFRRGVPSVFRAKFLIPDLTEEEESRLTLAVFDGSGNAITDGVHISGSTLTFTPQNTKAKYTILARYINENGEAIEKKMSGESEGNAVLGISHGAEVVRPGTSMSFSVTKMKYKFGDDNFPFGLTPGESSDIKWNLDGVLIGNGKSITIPGSRVTPGKHVVEAYSMVANATGKNAKKEDDDWHFEVKENDVVSFTLSGTPKVGKPMTATVDKMIFSDLLPNETVHWQGFSNAVTGKSINFTPKKPRTLTITSRIKGKGSTQTINVVQPVINDIQFTDSNGSKIDKAGWGQKVNIRIDHQGLENEKLTIVLWDSDTVQDDPVKTITIKAYDGGLIPVTLDADMKNKAGNQGLIYAKISAPDVVAIGEGLPFPKTYKLDVQDKKEIFNAKLGSEDGSEKHTVVDYDEISYFYANSRGIKPDESLFLEIRDSVLGRDPLLLQQVNVKADQNGIIKQKIIWNGIKNKVNLLTVYAIVKEKNQDGKVLYDADGDYSMATAKLRKGSTLVKIVENKGAVKVGDEKVVPQNNGTCVCKEYELIWGGHPNVSCEFRKKVVEICKDLWGEKNKIEMANNLMAVFRWESGGTFKPDAPNQANSGGTGLIQFMPSTAEGLLEKKITVETVKNYYGKKYNKKTKQKEDWHLKRVKEFADMTAVQQLDYVKKYFEPLRNKTVEFVDFYLQVLFPASSLKEDHIVFASSLGKLTTRTNESDKLRNLRVAAYAQNDGLDINKDGTVWKSEIKTKVQIYITEGMGNKESNFECGKNDDKKTTSEVSSCSKDGSQCLDYADVWENPTISSDNGGKNNNRFNKGSSRGHKGVDIISGATYKDVHSLMCGKVEKIVTSFKTNQYGEKKLGNVVNIKSKDKDGNIVYILYCHLDKVYVKEGDIIKHGQKIALSGSTGNASDGSLPNGIPGRGINKENWHVHIEACSNGAGAVTFFGKDRLQPEDYMKTKFDNKGNAIK</sequence>
<feature type="compositionally biased region" description="Polar residues" evidence="2">
    <location>
        <begin position="35"/>
        <end position="48"/>
    </location>
</feature>
<dbReference type="EMBL" id="CP050995">
    <property type="protein sequence ID" value="QIY91596.1"/>
    <property type="molecule type" value="Genomic_DNA"/>
</dbReference>
<dbReference type="Pfam" id="PF14107">
    <property type="entry name" value="DUF4280"/>
    <property type="match status" value="1"/>
</dbReference>
<keyword evidence="1" id="KW-0732">Signal</keyword>
<name>A0ABX6KSK1_CHRGL</name>
<dbReference type="SUPFAM" id="SSF51261">
    <property type="entry name" value="Duplicated hybrid motif"/>
    <property type="match status" value="1"/>
</dbReference>
<protein>
    <submittedName>
        <fullName evidence="4">DUF4280 domain-containing protein</fullName>
    </submittedName>
</protein>
<evidence type="ECO:0000313" key="5">
    <source>
        <dbReference type="Proteomes" id="UP000501570"/>
    </source>
</evidence>
<evidence type="ECO:0000256" key="2">
    <source>
        <dbReference type="SAM" id="MobiDB-lite"/>
    </source>
</evidence>
<accession>A0ABX6KSK1</accession>
<evidence type="ECO:0000313" key="4">
    <source>
        <dbReference type="EMBL" id="QIY91596.1"/>
    </source>
</evidence>
<dbReference type="PANTHER" id="PTHR21666">
    <property type="entry name" value="PEPTIDASE-RELATED"/>
    <property type="match status" value="1"/>
</dbReference>
<dbReference type="InterPro" id="IPR036779">
    <property type="entry name" value="LysM_dom_sf"/>
</dbReference>
<dbReference type="Gene3D" id="2.70.70.10">
    <property type="entry name" value="Glucose Permease (Domain IIA)"/>
    <property type="match status" value="1"/>
</dbReference>
<feature type="domain" description="LysM" evidence="3">
    <location>
        <begin position="5"/>
        <end position="54"/>
    </location>
</feature>
<feature type="compositionally biased region" description="Low complexity" evidence="2">
    <location>
        <begin position="1193"/>
        <end position="1205"/>
    </location>
</feature>
<feature type="region of interest" description="Disordered" evidence="2">
    <location>
        <begin position="1189"/>
        <end position="1208"/>
    </location>
</feature>
<dbReference type="InterPro" id="IPR018392">
    <property type="entry name" value="LysM"/>
</dbReference>
<gene>
    <name evidence="4" type="ORF">FOB44_13465</name>
</gene>
<keyword evidence="5" id="KW-1185">Reference proteome</keyword>
<dbReference type="PROSITE" id="PS51782">
    <property type="entry name" value="LYSM"/>
    <property type="match status" value="1"/>
</dbReference>
<dbReference type="InterPro" id="IPR011055">
    <property type="entry name" value="Dup_hybrid_motif"/>
</dbReference>
<dbReference type="CDD" id="cd12797">
    <property type="entry name" value="M23_peptidase"/>
    <property type="match status" value="1"/>
</dbReference>
<dbReference type="InterPro" id="IPR025460">
    <property type="entry name" value="DUF4280"/>
</dbReference>
<dbReference type="Pfam" id="PF01551">
    <property type="entry name" value="Peptidase_M23"/>
    <property type="match status" value="1"/>
</dbReference>
<feature type="compositionally biased region" description="Basic and acidic residues" evidence="2">
    <location>
        <begin position="75"/>
        <end position="104"/>
    </location>
</feature>
<proteinExistence type="predicted"/>
<dbReference type="Proteomes" id="UP000501570">
    <property type="component" value="Chromosome"/>
</dbReference>
<dbReference type="InterPro" id="IPR050570">
    <property type="entry name" value="Cell_wall_metabolism_enzyme"/>
</dbReference>
<organism evidence="4 5">
    <name type="scientific">Chryseobacterium gallinarum</name>
    <dbReference type="NCBI Taxonomy" id="1324352"/>
    <lineage>
        <taxon>Bacteria</taxon>
        <taxon>Pseudomonadati</taxon>
        <taxon>Bacteroidota</taxon>
        <taxon>Flavobacteriia</taxon>
        <taxon>Flavobacteriales</taxon>
        <taxon>Weeksellaceae</taxon>
        <taxon>Chryseobacterium group</taxon>
        <taxon>Chryseobacterium</taxon>
    </lineage>
</organism>
<dbReference type="PANTHER" id="PTHR21666:SF289">
    <property type="entry name" value="L-ALA--D-GLU ENDOPEPTIDASE"/>
    <property type="match status" value="1"/>
</dbReference>
<feature type="region of interest" description="Disordered" evidence="2">
    <location>
        <begin position="33"/>
        <end position="104"/>
    </location>
</feature>
<dbReference type="InterPro" id="IPR016047">
    <property type="entry name" value="M23ase_b-sheet_dom"/>
</dbReference>
<dbReference type="CDD" id="cd00442">
    <property type="entry name" value="Lyz-like"/>
    <property type="match status" value="1"/>
</dbReference>
<dbReference type="CDD" id="cd00118">
    <property type="entry name" value="LysM"/>
    <property type="match status" value="1"/>
</dbReference>